<evidence type="ECO:0000313" key="2">
    <source>
        <dbReference type="EMBL" id="USW50480.1"/>
    </source>
</evidence>
<dbReference type="AlphaFoldDB" id="A0A9Q9AK32"/>
<organism evidence="2 3">
    <name type="scientific">Septoria linicola</name>
    <dbReference type="NCBI Taxonomy" id="215465"/>
    <lineage>
        <taxon>Eukaryota</taxon>
        <taxon>Fungi</taxon>
        <taxon>Dikarya</taxon>
        <taxon>Ascomycota</taxon>
        <taxon>Pezizomycotina</taxon>
        <taxon>Dothideomycetes</taxon>
        <taxon>Dothideomycetidae</taxon>
        <taxon>Mycosphaerellales</taxon>
        <taxon>Mycosphaerellaceae</taxon>
        <taxon>Septoria</taxon>
    </lineage>
</organism>
<proteinExistence type="predicted"/>
<accession>A0A9Q9AK32</accession>
<reference evidence="2" key="1">
    <citation type="submission" date="2022-06" db="EMBL/GenBank/DDBJ databases">
        <title>Complete genome sequences of two strains of the flax pathogen Septoria linicola.</title>
        <authorList>
            <person name="Lapalu N."/>
            <person name="Simon A."/>
            <person name="Demenou B."/>
            <person name="Paumier D."/>
            <person name="Guillot M.-P."/>
            <person name="Gout L."/>
            <person name="Valade R."/>
        </authorList>
    </citation>
    <scope>NUCLEOTIDE SEQUENCE</scope>
    <source>
        <strain evidence="2">SE15195</strain>
    </source>
</reference>
<dbReference type="Proteomes" id="UP001056384">
    <property type="component" value="Chromosome 3"/>
</dbReference>
<feature type="chain" id="PRO_5040132639" evidence="1">
    <location>
        <begin position="23"/>
        <end position="506"/>
    </location>
</feature>
<feature type="signal peptide" evidence="1">
    <location>
        <begin position="1"/>
        <end position="22"/>
    </location>
</feature>
<keyword evidence="3" id="KW-1185">Reference proteome</keyword>
<sequence>MRFLAGAAVGLSVVAFATTTSASSLLSRQIARSMSIADIHADCNLCLESAARQTFCSDNDPTKPQFDFDCLCSGPGYTEVTQGCANLCTGTEYGVPALCPADHEPIKRDAQSCTLCLEQAARQTHCENNDPSKPGFDFDCLCYGPGYTDITKGCANSCKDTDYHFDSQCLKVDKLIKKDAALTARGPYGCAVCLQEAEIKTDCVNDPSDPNFNFDCLCRKAAYETTSDCNLFCADTALNIDTKCKAPALAERAVSAGSSRECTLCLEAASAKTSCADPSTPGFDFDCLCLASVFDEVVGCTAFCDGTPNDLHSQCRAASGVTFTPLKPPSSTLAPRAIDPTATKSPRFGFCGPKGINCKSTEQVLPAAVQVTTKAVITKTIDNLANAKRGVNITKTTDNLATNAAEDVRAFVDIMRGFNITANITTTIGELPRTTAFTPSTTGPISVVNGTTVWAASSGTGGEYMLPSQSILPVPTHEPSEDGSAVNVVGKGMIAVGAGLALAFAV</sequence>
<name>A0A9Q9AK32_9PEZI</name>
<dbReference type="EMBL" id="CP099420">
    <property type="protein sequence ID" value="USW50480.1"/>
    <property type="molecule type" value="Genomic_DNA"/>
</dbReference>
<gene>
    <name evidence="2" type="ORF">Slin15195_G037990</name>
</gene>
<evidence type="ECO:0000256" key="1">
    <source>
        <dbReference type="SAM" id="SignalP"/>
    </source>
</evidence>
<dbReference type="OrthoDB" id="3637592at2759"/>
<keyword evidence="1" id="KW-0732">Signal</keyword>
<protein>
    <submittedName>
        <fullName evidence="2">Uncharacterized protein</fullName>
    </submittedName>
</protein>
<evidence type="ECO:0000313" key="3">
    <source>
        <dbReference type="Proteomes" id="UP001056384"/>
    </source>
</evidence>